<evidence type="ECO:0000313" key="5">
    <source>
        <dbReference type="Proteomes" id="UP001056384"/>
    </source>
</evidence>
<evidence type="ECO:0000259" key="3">
    <source>
        <dbReference type="Pfam" id="PF24320"/>
    </source>
</evidence>
<dbReference type="InterPro" id="IPR055915">
    <property type="entry name" value="DUF7492"/>
</dbReference>
<keyword evidence="5" id="KW-1185">Reference proteome</keyword>
<protein>
    <recommendedName>
        <fullName evidence="3">DUF7492 domain-containing protein</fullName>
    </recommendedName>
</protein>
<name>A0A9Q9AL31_9PEZI</name>
<dbReference type="EMBL" id="CP099419">
    <property type="protein sequence ID" value="USW48938.1"/>
    <property type="molecule type" value="Genomic_DNA"/>
</dbReference>
<reference evidence="4" key="1">
    <citation type="submission" date="2022-06" db="EMBL/GenBank/DDBJ databases">
        <title>Complete genome sequences of two strains of the flax pathogen Septoria linicola.</title>
        <authorList>
            <person name="Lapalu N."/>
            <person name="Simon A."/>
            <person name="Demenou B."/>
            <person name="Paumier D."/>
            <person name="Guillot M.-P."/>
            <person name="Gout L."/>
            <person name="Valade R."/>
        </authorList>
    </citation>
    <scope>NUCLEOTIDE SEQUENCE</scope>
    <source>
        <strain evidence="4">SE15195</strain>
    </source>
</reference>
<evidence type="ECO:0000313" key="4">
    <source>
        <dbReference type="EMBL" id="USW48938.1"/>
    </source>
</evidence>
<keyword evidence="2" id="KW-0732">Signal</keyword>
<organism evidence="4 5">
    <name type="scientific">Septoria linicola</name>
    <dbReference type="NCBI Taxonomy" id="215465"/>
    <lineage>
        <taxon>Eukaryota</taxon>
        <taxon>Fungi</taxon>
        <taxon>Dikarya</taxon>
        <taxon>Ascomycota</taxon>
        <taxon>Pezizomycotina</taxon>
        <taxon>Dothideomycetes</taxon>
        <taxon>Dothideomycetidae</taxon>
        <taxon>Mycosphaerellales</taxon>
        <taxon>Mycosphaerellaceae</taxon>
        <taxon>Septoria</taxon>
    </lineage>
</organism>
<sequence length="602" mass="62089">MQTTTTTVSMFSIMLSALLALTLLSPLAAAHSWVEEYQIISDNGSFTGPRGYLRGYVSRTDPTYNGFSMMWMLPSLEARNTDGTVRTRIDDTDLVCHPAQRTSNYTAAYPKLKVSPGDYVAMKYLENGHVSLPWNITGKPPGGGTVFIFGTTKASDDEKIADVMQWTRDGKGGNGNGVLMTAQNYDDGRCHQINCGSISQSRQILQPNHVAGQPTSTVESWCENDLLIPESVSPGTLTTYWIWQFGTEPNTDCNTPAGKDEYYTSCADFDVVDKAELSKQLAAAPSSAPVGESNPQTAAVSDYKSRTAYTTAPSYVLMSNNKIAGPGSIAPVNPAFVSSCSAQASIISANNLGVWPEVYVPNTCSVISSFGTEAAQVWSKTWDVEASSYTAGASSAWGAAFKAAGLEVPGRVPTWSVVPTASAGATASGYGGAEPASSSSSSQTAIITSTSAAAAAAAAAPAATTPAPASAPSGYSSGNAAGAMTTIITVVTLTSTLPVSQISSVSVSVSSSLASASPSAYSPSSSSSSSPSPASSSSSSSSGPGLSIPTISTVSVSASSPPATAASSAPSYAPTVAANGTVNYLRHRRGERAHARNFFFGR</sequence>
<feature type="domain" description="DUF7492" evidence="3">
    <location>
        <begin position="29"/>
        <end position="282"/>
    </location>
</feature>
<dbReference type="Pfam" id="PF24320">
    <property type="entry name" value="DUF7492"/>
    <property type="match status" value="1"/>
</dbReference>
<accession>A0A9Q9AL31</accession>
<evidence type="ECO:0000256" key="2">
    <source>
        <dbReference type="SAM" id="SignalP"/>
    </source>
</evidence>
<feature type="signal peptide" evidence="2">
    <location>
        <begin position="1"/>
        <end position="30"/>
    </location>
</feature>
<feature type="compositionally biased region" description="Low complexity" evidence="1">
    <location>
        <begin position="519"/>
        <end position="542"/>
    </location>
</feature>
<feature type="chain" id="PRO_5040483043" description="DUF7492 domain-containing protein" evidence="2">
    <location>
        <begin position="31"/>
        <end position="602"/>
    </location>
</feature>
<dbReference type="AlphaFoldDB" id="A0A9Q9AL31"/>
<feature type="region of interest" description="Disordered" evidence="1">
    <location>
        <begin position="519"/>
        <end position="544"/>
    </location>
</feature>
<evidence type="ECO:0000256" key="1">
    <source>
        <dbReference type="SAM" id="MobiDB-lite"/>
    </source>
</evidence>
<proteinExistence type="predicted"/>
<gene>
    <name evidence="4" type="ORF">Slin15195_G022570</name>
</gene>
<dbReference type="Proteomes" id="UP001056384">
    <property type="component" value="Chromosome 2"/>
</dbReference>